<accession>A0A5P8D4B1</accession>
<sequence length="46" mass="5053">MAKKAKFSKAFLQVFGASMAATEGKSADHFAAKRIRTGKTARDHQR</sequence>
<evidence type="ECO:0000313" key="1">
    <source>
        <dbReference type="EMBL" id="QFP93833.1"/>
    </source>
</evidence>
<proteinExistence type="predicted"/>
<name>A0A5P8D4B1_9CAUD</name>
<protein>
    <submittedName>
        <fullName evidence="1">Uncharacterized protein</fullName>
    </submittedName>
</protein>
<keyword evidence="2" id="KW-1185">Reference proteome</keyword>
<dbReference type="EMBL" id="MN270891">
    <property type="protein sequence ID" value="QFP93833.1"/>
    <property type="molecule type" value="Genomic_DNA"/>
</dbReference>
<organism evidence="1 2">
    <name type="scientific">Pectobacterium phage Wc4</name>
    <dbReference type="NCBI Taxonomy" id="2652428"/>
    <lineage>
        <taxon>Viruses</taxon>
        <taxon>Duplodnaviria</taxon>
        <taxon>Heunggongvirae</taxon>
        <taxon>Uroviricota</taxon>
        <taxon>Caudoviricetes</taxon>
        <taxon>Andersonviridae</taxon>
        <taxon>Andersonviridae incertae sedis</taxon>
        <taxon>Arnovirus</taxon>
        <taxon>Arnovirus Wc4</taxon>
    </lineage>
</organism>
<dbReference type="Proteomes" id="UP000326781">
    <property type="component" value="Segment"/>
</dbReference>
<evidence type="ECO:0000313" key="2">
    <source>
        <dbReference type="Proteomes" id="UP000326781"/>
    </source>
</evidence>
<reference evidence="1 2" key="1">
    <citation type="submission" date="2019-08" db="EMBL/GenBank/DDBJ databases">
        <title>Six bacteriophages against potato bacterial diseases.</title>
        <authorList>
            <person name="Zhang X."/>
            <person name="Kering K."/>
        </authorList>
    </citation>
    <scope>NUCLEOTIDE SEQUENCE [LARGE SCALE GENOMIC DNA]</scope>
</reference>